<name>A0ABS5PVR3_9FIRM</name>
<feature type="transmembrane region" description="Helical" evidence="7">
    <location>
        <begin position="201"/>
        <end position="223"/>
    </location>
</feature>
<keyword evidence="5 7" id="KW-1133">Transmembrane helix</keyword>
<feature type="transmembrane region" description="Helical" evidence="7">
    <location>
        <begin position="6"/>
        <end position="27"/>
    </location>
</feature>
<feature type="transmembrane region" description="Helical" evidence="7">
    <location>
        <begin position="158"/>
        <end position="180"/>
    </location>
</feature>
<sequence>MKTAYFRYYFGVFFTWSCTNSLITVYLNEQLGIAASQVGFFMSFIPLITLTFQPIWGALSDQLGNRKKVLRFLIVMTFLLAVSMTLLSNPLAGMACYALFMVFLSGQNPISDSMTIRFVSMEANAGSFGAIRSWGSIGYAVGAFAVARLSDVFGLKMVFYIAAVGYILGFALLTPLNAYPTLRQKRSYLQDLGSLIKNRQYTYILIYTFFLIGIFFSGEQFIFMYTRSMGIPLKALGTITAVSVVVEIPFIFYSKRLMERFGETALIFMITLASALRLGILSMSTGYGYFLAAGAIRGVVVGIFIPLFVEMIGDITPKEIVASAISIYTAVSTGIATFIFTIAGSAITAIYGYQALYGLYAMMTLMLVAVNLLHRKSARKGTEKMRS</sequence>
<dbReference type="PROSITE" id="PS50850">
    <property type="entry name" value="MFS"/>
    <property type="match status" value="1"/>
</dbReference>
<dbReference type="Gene3D" id="1.20.1250.20">
    <property type="entry name" value="MFS general substrate transporter like domains"/>
    <property type="match status" value="2"/>
</dbReference>
<protein>
    <submittedName>
        <fullName evidence="9">MFS transporter</fullName>
    </submittedName>
</protein>
<evidence type="ECO:0000256" key="5">
    <source>
        <dbReference type="ARBA" id="ARBA00022989"/>
    </source>
</evidence>
<evidence type="ECO:0000256" key="2">
    <source>
        <dbReference type="ARBA" id="ARBA00005241"/>
    </source>
</evidence>
<feature type="transmembrane region" description="Helical" evidence="7">
    <location>
        <begin position="39"/>
        <end position="59"/>
    </location>
</feature>
<feature type="transmembrane region" description="Helical" evidence="7">
    <location>
        <begin position="71"/>
        <end position="104"/>
    </location>
</feature>
<comment type="similarity">
    <text evidence="2">Belongs to the major facilitator superfamily. MFSD6 family.</text>
</comment>
<dbReference type="InterPro" id="IPR051717">
    <property type="entry name" value="MFS_MFSD6"/>
</dbReference>
<dbReference type="PANTHER" id="PTHR16172:SF41">
    <property type="entry name" value="MAJOR FACILITATOR SUPERFAMILY DOMAIN-CONTAINING PROTEIN 6-LIKE"/>
    <property type="match status" value="1"/>
</dbReference>
<gene>
    <name evidence="9" type="ORF">KHM83_18360</name>
</gene>
<dbReference type="EMBL" id="JAHBCL010000049">
    <property type="protein sequence ID" value="MBS7528636.1"/>
    <property type="molecule type" value="Genomic_DNA"/>
</dbReference>
<dbReference type="Pfam" id="PF12832">
    <property type="entry name" value="MFS_1_like"/>
    <property type="match status" value="1"/>
</dbReference>
<keyword evidence="4 7" id="KW-0812">Transmembrane</keyword>
<evidence type="ECO:0000259" key="8">
    <source>
        <dbReference type="PROSITE" id="PS50850"/>
    </source>
</evidence>
<comment type="caution">
    <text evidence="9">The sequence shown here is derived from an EMBL/GenBank/DDBJ whole genome shotgun (WGS) entry which is preliminary data.</text>
</comment>
<dbReference type="InterPro" id="IPR024989">
    <property type="entry name" value="MFS_assoc_dom"/>
</dbReference>
<dbReference type="PANTHER" id="PTHR16172">
    <property type="entry name" value="MAJOR FACILITATOR SUPERFAMILY DOMAIN-CONTAINING PROTEIN 6-LIKE"/>
    <property type="match status" value="1"/>
</dbReference>
<evidence type="ECO:0000256" key="6">
    <source>
        <dbReference type="ARBA" id="ARBA00023136"/>
    </source>
</evidence>
<evidence type="ECO:0000256" key="1">
    <source>
        <dbReference type="ARBA" id="ARBA00004651"/>
    </source>
</evidence>
<feature type="transmembrane region" description="Helical" evidence="7">
    <location>
        <begin position="235"/>
        <end position="253"/>
    </location>
</feature>
<evidence type="ECO:0000256" key="4">
    <source>
        <dbReference type="ARBA" id="ARBA00022692"/>
    </source>
</evidence>
<accession>A0ABS5PVR3</accession>
<organism evidence="9 10">
    <name type="scientific">Fusibacter paucivorans</name>
    <dbReference type="NCBI Taxonomy" id="76009"/>
    <lineage>
        <taxon>Bacteria</taxon>
        <taxon>Bacillati</taxon>
        <taxon>Bacillota</taxon>
        <taxon>Clostridia</taxon>
        <taxon>Eubacteriales</taxon>
        <taxon>Eubacteriales Family XII. Incertae Sedis</taxon>
        <taxon>Fusibacter</taxon>
    </lineage>
</organism>
<dbReference type="InterPro" id="IPR036259">
    <property type="entry name" value="MFS_trans_sf"/>
</dbReference>
<dbReference type="SUPFAM" id="SSF103473">
    <property type="entry name" value="MFS general substrate transporter"/>
    <property type="match status" value="1"/>
</dbReference>
<reference evidence="9 10" key="1">
    <citation type="submission" date="2021-05" db="EMBL/GenBank/DDBJ databases">
        <title>Fusibacter ferrireducens sp. nov., an anaerobic, sulfur- and Fe-reducing bacterium isolated from the mangrove sediment.</title>
        <authorList>
            <person name="Qiu D."/>
        </authorList>
    </citation>
    <scope>NUCLEOTIDE SEQUENCE [LARGE SCALE GENOMIC DNA]</scope>
    <source>
        <strain evidence="9 10">DSM 12116</strain>
    </source>
</reference>
<dbReference type="InterPro" id="IPR020846">
    <property type="entry name" value="MFS_dom"/>
</dbReference>
<feature type="transmembrane region" description="Helical" evidence="7">
    <location>
        <begin position="265"/>
        <end position="283"/>
    </location>
</feature>
<evidence type="ECO:0000256" key="7">
    <source>
        <dbReference type="SAM" id="Phobius"/>
    </source>
</evidence>
<comment type="subcellular location">
    <subcellularLocation>
        <location evidence="1">Cell membrane</location>
        <topology evidence="1">Multi-pass membrane protein</topology>
    </subcellularLocation>
</comment>
<dbReference type="Proteomes" id="UP000746471">
    <property type="component" value="Unassembled WGS sequence"/>
</dbReference>
<evidence type="ECO:0000313" key="10">
    <source>
        <dbReference type="Proteomes" id="UP000746471"/>
    </source>
</evidence>
<keyword evidence="10" id="KW-1185">Reference proteome</keyword>
<keyword evidence="6 7" id="KW-0472">Membrane</keyword>
<dbReference type="RefSeq" id="WP_213238492.1">
    <property type="nucleotide sequence ID" value="NZ_JAHBCL010000049.1"/>
</dbReference>
<feature type="transmembrane region" description="Helical" evidence="7">
    <location>
        <begin position="357"/>
        <end position="374"/>
    </location>
</feature>
<feature type="domain" description="Major facilitator superfamily (MFS) profile" evidence="8">
    <location>
        <begin position="1"/>
        <end position="379"/>
    </location>
</feature>
<evidence type="ECO:0000313" key="9">
    <source>
        <dbReference type="EMBL" id="MBS7528636.1"/>
    </source>
</evidence>
<feature type="transmembrane region" description="Helical" evidence="7">
    <location>
        <begin position="289"/>
        <end position="309"/>
    </location>
</feature>
<keyword evidence="3" id="KW-0813">Transport</keyword>
<feature type="transmembrane region" description="Helical" evidence="7">
    <location>
        <begin position="321"/>
        <end position="351"/>
    </location>
</feature>
<proteinExistence type="inferred from homology"/>
<evidence type="ECO:0000256" key="3">
    <source>
        <dbReference type="ARBA" id="ARBA00022448"/>
    </source>
</evidence>